<evidence type="ECO:0000313" key="3">
    <source>
        <dbReference type="Proteomes" id="UP000001822"/>
    </source>
</evidence>
<sequence length="379" mass="42601">MSFYQRMSKKKKIITITLTVIIVALIIFRLLLPTIVKNYLNKTLADMGEYSGHVEDVDIWLIRGAYVINGLEINKTTGKVPVPFLVAPKIDLAVEWKALFKGAVKAKVAFFDPVLTFVAGPTKETSQTGADGDWTEALDKLLPIEINRFEIHNGKIKYNDFHASPKVDIFVNQFELLLTNITNVEDKEKALPSDLTVSGSSIGGGNLSILGQVNLLKQVPDADINMKFTDIQLKALNDFAKAYGKFDFEKGKLSIFSEMSVKNSNVQGYVKPVLEDVDVLDWDQDGPTFLQKVWQAAIGTTFAVFKNHRKDRFATKVPIEGKLDDKIDTDIFTTVVRVVKNAFIEAYQKTIDDSVSFNNNGEVKEKKFLFFKVKEKEDE</sequence>
<reference evidence="2 3" key="1">
    <citation type="journal article" date="2007" name="Appl. Environ. Microbiol.">
        <title>Genome sequence of the cellulolytic gliding bacterium Cytophaga hutchinsonii.</title>
        <authorList>
            <person name="Xie G."/>
            <person name="Bruce D.C."/>
            <person name="Challacombe J.F."/>
            <person name="Chertkov O."/>
            <person name="Detter J.C."/>
            <person name="Gilna P."/>
            <person name="Han C.S."/>
            <person name="Lucas S."/>
            <person name="Misra M."/>
            <person name="Myers G.L."/>
            <person name="Richardson P."/>
            <person name="Tapia R."/>
            <person name="Thayer N."/>
            <person name="Thompson L.S."/>
            <person name="Brettin T.S."/>
            <person name="Henrissat B."/>
            <person name="Wilson D.B."/>
            <person name="McBride M.J."/>
        </authorList>
    </citation>
    <scope>NUCLEOTIDE SEQUENCE [LARGE SCALE GENOMIC DNA]</scope>
    <source>
        <strain evidence="3">ATCC 33406 / DSM 1761 / CIP 103989 / NBRC 15051 / NCIMB 9469 / D465</strain>
    </source>
</reference>
<dbReference type="Pfam" id="PF05359">
    <property type="entry name" value="DUF748"/>
    <property type="match status" value="2"/>
</dbReference>
<dbReference type="OrthoDB" id="9771783at2"/>
<evidence type="ECO:0008006" key="4">
    <source>
        <dbReference type="Google" id="ProtNLM"/>
    </source>
</evidence>
<dbReference type="AlphaFoldDB" id="A0A6N4SXE7"/>
<keyword evidence="1" id="KW-1133">Transmembrane helix</keyword>
<proteinExistence type="predicted"/>
<name>A0A6N4SXE7_CYTH3</name>
<dbReference type="InterPro" id="IPR008023">
    <property type="entry name" value="DUF748"/>
</dbReference>
<dbReference type="KEGG" id="chu:CHU_3749"/>
<accession>A0A6N4SXE7</accession>
<keyword evidence="1" id="KW-0812">Transmembrane</keyword>
<organism evidence="2 3">
    <name type="scientific">Cytophaga hutchinsonii (strain ATCC 33406 / DSM 1761 / CIP 103989 / NBRC 15051 / NCIMB 9469 / D465)</name>
    <dbReference type="NCBI Taxonomy" id="269798"/>
    <lineage>
        <taxon>Bacteria</taxon>
        <taxon>Pseudomonadati</taxon>
        <taxon>Bacteroidota</taxon>
        <taxon>Cytophagia</taxon>
        <taxon>Cytophagales</taxon>
        <taxon>Cytophagaceae</taxon>
        <taxon>Cytophaga</taxon>
    </lineage>
</organism>
<evidence type="ECO:0000313" key="2">
    <source>
        <dbReference type="EMBL" id="ABG60982.1"/>
    </source>
</evidence>
<gene>
    <name evidence="2" type="ordered locus">CHU_3749</name>
</gene>
<keyword evidence="1" id="KW-0472">Membrane</keyword>
<dbReference type="EMBL" id="CP000383">
    <property type="protein sequence ID" value="ABG60982.1"/>
    <property type="molecule type" value="Genomic_DNA"/>
</dbReference>
<evidence type="ECO:0000256" key="1">
    <source>
        <dbReference type="SAM" id="Phobius"/>
    </source>
</evidence>
<protein>
    <recommendedName>
        <fullName evidence="4">DUF748 domain-containing protein</fullName>
    </recommendedName>
</protein>
<keyword evidence="3" id="KW-1185">Reference proteome</keyword>
<feature type="transmembrane region" description="Helical" evidence="1">
    <location>
        <begin position="12"/>
        <end position="32"/>
    </location>
</feature>
<dbReference type="Proteomes" id="UP000001822">
    <property type="component" value="Chromosome"/>
</dbReference>